<dbReference type="RefSeq" id="WP_002691018.1">
    <property type="nucleotide sequence ID" value="NZ_JH600070.1"/>
</dbReference>
<protein>
    <recommendedName>
        <fullName evidence="4">Lipoprotein</fullName>
    </recommendedName>
</protein>
<feature type="signal peptide" evidence="1">
    <location>
        <begin position="1"/>
        <end position="22"/>
    </location>
</feature>
<keyword evidence="3" id="KW-1185">Reference proteome</keyword>
<sequence>MCVFNKPLTFFIFMLVVSVGYACNTDEQTNPLSCSIEQKKPCIFVSQQIAIIQIKTNLGNAGGKYCVRNIPNLCQKNDKNDYINCLKTAIQETTCMCRKKYFLGLFNNIYILILPNQENSMETSLDDIMKKLQKTN</sequence>
<keyword evidence="1" id="KW-0732">Signal</keyword>
<proteinExistence type="predicted"/>
<feature type="chain" id="PRO_5003669006" description="Lipoprotein" evidence="1">
    <location>
        <begin position="23"/>
        <end position="136"/>
    </location>
</feature>
<name>I3CJ66_9GAMM</name>
<dbReference type="PROSITE" id="PS51257">
    <property type="entry name" value="PROKAR_LIPOPROTEIN"/>
    <property type="match status" value="1"/>
</dbReference>
<dbReference type="HOGENOM" id="CLU_1871375_0_0_6"/>
<evidence type="ECO:0000256" key="1">
    <source>
        <dbReference type="SAM" id="SignalP"/>
    </source>
</evidence>
<dbReference type="Proteomes" id="UP000005744">
    <property type="component" value="Unassembled WGS sequence"/>
</dbReference>
<gene>
    <name evidence="2" type="ORF">BegalDRAFT_2825</name>
</gene>
<evidence type="ECO:0000313" key="3">
    <source>
        <dbReference type="Proteomes" id="UP000005744"/>
    </source>
</evidence>
<organism evidence="2 3">
    <name type="scientific">Beggiatoa alba B18LD</name>
    <dbReference type="NCBI Taxonomy" id="395493"/>
    <lineage>
        <taxon>Bacteria</taxon>
        <taxon>Pseudomonadati</taxon>
        <taxon>Pseudomonadota</taxon>
        <taxon>Gammaproteobacteria</taxon>
        <taxon>Thiotrichales</taxon>
        <taxon>Thiotrichaceae</taxon>
        <taxon>Beggiatoa</taxon>
    </lineage>
</organism>
<dbReference type="STRING" id="395493.BegalDRAFT_2825"/>
<evidence type="ECO:0008006" key="4">
    <source>
        <dbReference type="Google" id="ProtNLM"/>
    </source>
</evidence>
<reference evidence="2 3" key="1">
    <citation type="submission" date="2011-11" db="EMBL/GenBank/DDBJ databases">
        <title>Improved High-Quality Draft sequence of Beggiatoa alba B18lD.</title>
        <authorList>
            <consortium name="US DOE Joint Genome Institute"/>
            <person name="Lucas S."/>
            <person name="Han J."/>
            <person name="Lapidus A."/>
            <person name="Cheng J.-F."/>
            <person name="Goodwin L."/>
            <person name="Pitluck S."/>
            <person name="Peters L."/>
            <person name="Mikhailova N."/>
            <person name="Held B."/>
            <person name="Detter J.C."/>
            <person name="Han C."/>
            <person name="Tapia R."/>
            <person name="Land M."/>
            <person name="Hauser L."/>
            <person name="Kyrpides N."/>
            <person name="Ivanova N."/>
            <person name="Pagani I."/>
            <person name="Samuel K."/>
            <person name="Teske A."/>
            <person name="Mueller J."/>
            <person name="Woyke T."/>
        </authorList>
    </citation>
    <scope>NUCLEOTIDE SEQUENCE [LARGE SCALE GENOMIC DNA]</scope>
    <source>
        <strain evidence="2 3">B18LD</strain>
    </source>
</reference>
<dbReference type="EMBL" id="JH600070">
    <property type="protein sequence ID" value="EIJ43659.1"/>
    <property type="molecule type" value="Genomic_DNA"/>
</dbReference>
<evidence type="ECO:0000313" key="2">
    <source>
        <dbReference type="EMBL" id="EIJ43659.1"/>
    </source>
</evidence>
<accession>I3CJ66</accession>
<dbReference type="AlphaFoldDB" id="I3CJ66"/>